<dbReference type="AlphaFoldDB" id="D9WTQ2"/>
<feature type="compositionally biased region" description="Gly residues" evidence="1">
    <location>
        <begin position="50"/>
        <end position="65"/>
    </location>
</feature>
<dbReference type="STRING" id="457427.SSOG_08160"/>
<gene>
    <name evidence="2" type="ORF">SSOG_08160</name>
</gene>
<feature type="compositionally biased region" description="Low complexity" evidence="1">
    <location>
        <begin position="13"/>
        <end position="25"/>
    </location>
</feature>
<feature type="compositionally biased region" description="Pro residues" evidence="1">
    <location>
        <begin position="26"/>
        <end position="42"/>
    </location>
</feature>
<evidence type="ECO:0000313" key="3">
    <source>
        <dbReference type="Proteomes" id="UP000003963"/>
    </source>
</evidence>
<dbReference type="RefSeq" id="WP_009720244.1">
    <property type="nucleotide sequence ID" value="NZ_GG657754.1"/>
</dbReference>
<feature type="compositionally biased region" description="Low complexity" evidence="1">
    <location>
        <begin position="66"/>
        <end position="90"/>
    </location>
</feature>
<evidence type="ECO:0000313" key="2">
    <source>
        <dbReference type="EMBL" id="EFL28446.1"/>
    </source>
</evidence>
<reference evidence="2 3" key="1">
    <citation type="submission" date="2009-02" db="EMBL/GenBank/DDBJ databases">
        <title>Annotation of Streptomyces hygroscopicus strain ATCC 53653.</title>
        <authorList>
            <consortium name="The Broad Institute Genome Sequencing Platform"/>
            <consortium name="Broad Institute Microbial Sequencing Center"/>
            <person name="Fischbach M."/>
            <person name="Godfrey P."/>
            <person name="Ward D."/>
            <person name="Young S."/>
            <person name="Zeng Q."/>
            <person name="Koehrsen M."/>
            <person name="Alvarado L."/>
            <person name="Berlin A.M."/>
            <person name="Bochicchio J."/>
            <person name="Borenstein D."/>
            <person name="Chapman S.B."/>
            <person name="Chen Z."/>
            <person name="Engels R."/>
            <person name="Freedman E."/>
            <person name="Gellesch M."/>
            <person name="Goldberg J."/>
            <person name="Griggs A."/>
            <person name="Gujja S."/>
            <person name="Heilman E.R."/>
            <person name="Heiman D.I."/>
            <person name="Hepburn T.A."/>
            <person name="Howarth C."/>
            <person name="Jen D."/>
            <person name="Larson L."/>
            <person name="Lewis B."/>
            <person name="Mehta T."/>
            <person name="Park D."/>
            <person name="Pearson M."/>
            <person name="Richards J."/>
            <person name="Roberts A."/>
            <person name="Saif S."/>
            <person name="Shea T.D."/>
            <person name="Shenoy N."/>
            <person name="Sisk P."/>
            <person name="Stolte C."/>
            <person name="Sykes S.N."/>
            <person name="Thomson T."/>
            <person name="Walk T."/>
            <person name="White J."/>
            <person name="Yandava C."/>
            <person name="Straight P."/>
            <person name="Clardy J."/>
            <person name="Hung D."/>
            <person name="Kolter R."/>
            <person name="Mekalanos J."/>
            <person name="Walker S."/>
            <person name="Walsh C.T."/>
            <person name="Wieland-Brown L.C."/>
            <person name="Haas B."/>
            <person name="Nusbaum C."/>
            <person name="Birren B."/>
        </authorList>
    </citation>
    <scope>NUCLEOTIDE SEQUENCE [LARGE SCALE GENOMIC DNA]</scope>
    <source>
        <strain evidence="2 3">ATCC 53653</strain>
    </source>
</reference>
<evidence type="ECO:0000256" key="1">
    <source>
        <dbReference type="SAM" id="MobiDB-lite"/>
    </source>
</evidence>
<dbReference type="OrthoDB" id="3386555at2"/>
<name>D9WTQ2_9ACTN</name>
<feature type="region of interest" description="Disordered" evidence="1">
    <location>
        <begin position="160"/>
        <end position="179"/>
    </location>
</feature>
<accession>D9WTQ2</accession>
<protein>
    <submittedName>
        <fullName evidence="2">PE-PGRS family protein</fullName>
    </submittedName>
</protein>
<proteinExistence type="predicted"/>
<sequence>MSYPRPPEGPGNAGPYGYPPQQGQAPMPPPPPMPPSPPPGPPQGWQGQPAYGGQGSQGAPYGGQGQPPYAGQGQPYAGQGHQGAPYGAGPTPQPPPPAQPQKSTGRTCLSAFLGITGALAMLGGGALTAHAYSNAGQDIPNRTAYGASMWRNEPADKLFPDFVAPRQGTGEARTPDRKRAQWHRIGISEKTGCDDGLSGATAAQAEKLGCKAVLRATYVDPTGNTVATVALIVLPESDSDTSEMGTFFDAEKEKDNPGPGVKAYAVPGTIAAKWSDAGSNGSAGQPVSGLPYALVASAGAVDGRKAGELPGEWGKYSIDAKQDRAPWRGAADGLVDALQVHYFDLLTEGIS</sequence>
<feature type="region of interest" description="Disordered" evidence="1">
    <location>
        <begin position="1"/>
        <end position="105"/>
    </location>
</feature>
<organism evidence="2 3">
    <name type="scientific">Streptomyces himastatinicus ATCC 53653</name>
    <dbReference type="NCBI Taxonomy" id="457427"/>
    <lineage>
        <taxon>Bacteria</taxon>
        <taxon>Bacillati</taxon>
        <taxon>Actinomycetota</taxon>
        <taxon>Actinomycetes</taxon>
        <taxon>Kitasatosporales</taxon>
        <taxon>Streptomycetaceae</taxon>
        <taxon>Streptomyces</taxon>
        <taxon>Streptomyces violaceusniger group</taxon>
    </lineage>
</organism>
<dbReference type="HOGENOM" id="CLU_067816_0_0_11"/>
<dbReference type="Proteomes" id="UP000003963">
    <property type="component" value="Unassembled WGS sequence"/>
</dbReference>
<keyword evidence="3" id="KW-1185">Reference proteome</keyword>
<dbReference type="EMBL" id="GG657754">
    <property type="protein sequence ID" value="EFL28446.1"/>
    <property type="molecule type" value="Genomic_DNA"/>
</dbReference>